<dbReference type="Pfam" id="PF11104">
    <property type="entry name" value="PilM_2"/>
    <property type="match status" value="1"/>
</dbReference>
<dbReference type="PANTHER" id="PTHR32432:SF3">
    <property type="entry name" value="ETHANOLAMINE UTILIZATION PROTEIN EUTJ"/>
    <property type="match status" value="1"/>
</dbReference>
<sequence>MGKSLITGIDISHQSIKAVVLKPEKDTFALVGYHQMPVEADIFTDNYRLNYQKIVKKLKELRKALPLFSRKVCLSVPDSSVISKQLQIDSNLSDTEYQFAITQAFARQSSVDVEALYLDFTLLSHNKAQDYQVYAVRKGCVDSRVAPCLKAGMEPVLINPYSHNLAQLWRRAAKQYQQSNWLLIDFNWHGIALYCEAEPLRLIDKTFSLESLEHDVIRKTLKQLVLHIRLLDIKPDGIWLSGEIHFFSSFIQSMKSDAGLACIPLKLGDLFRCKQETRADFGPQFSQALGLALSGASWLEKHNAA</sequence>
<dbReference type="AlphaFoldDB" id="A0A837FY69"/>
<dbReference type="Gene3D" id="3.30.420.40">
    <property type="match status" value="1"/>
</dbReference>
<protein>
    <submittedName>
        <fullName evidence="1">Pilus assembly protein PilM</fullName>
    </submittedName>
</protein>
<gene>
    <name evidence="1" type="ORF">TW71_22390</name>
</gene>
<proteinExistence type="predicted"/>
<reference evidence="1" key="1">
    <citation type="journal article" date="2015" name="BMC Genomics">
        <title>Genome mining reveals unlocked bioactive potential of marine Gram-negative bacteria.</title>
        <authorList>
            <person name="Machado H."/>
            <person name="Sonnenschein E.C."/>
            <person name="Melchiorsen J."/>
            <person name="Gram L."/>
        </authorList>
    </citation>
    <scope>NUCLEOTIDE SEQUENCE</scope>
    <source>
        <strain evidence="1">S2052</strain>
    </source>
</reference>
<accession>A0A837FY69</accession>
<dbReference type="PANTHER" id="PTHR32432">
    <property type="entry name" value="CELL DIVISION PROTEIN FTSA-RELATED"/>
    <property type="match status" value="1"/>
</dbReference>
<dbReference type="RefSeq" id="WP_045987321.1">
    <property type="nucleotide sequence ID" value="NZ_CP063051.1"/>
</dbReference>
<organism evidence="1">
    <name type="scientific">Vibrio coralliilyticus</name>
    <dbReference type="NCBI Taxonomy" id="190893"/>
    <lineage>
        <taxon>Bacteria</taxon>
        <taxon>Pseudomonadati</taxon>
        <taxon>Pseudomonadota</taxon>
        <taxon>Gammaproteobacteria</taxon>
        <taxon>Vibrionales</taxon>
        <taxon>Vibrionaceae</taxon>
        <taxon>Vibrio</taxon>
    </lineage>
</organism>
<dbReference type="EMBL" id="JXXR01000027">
    <property type="protein sequence ID" value="KJY67447.1"/>
    <property type="molecule type" value="Genomic_DNA"/>
</dbReference>
<comment type="caution">
    <text evidence="1">The sequence shown here is derived from an EMBL/GenBank/DDBJ whole genome shotgun (WGS) entry which is preliminary data.</text>
</comment>
<evidence type="ECO:0000313" key="1">
    <source>
        <dbReference type="EMBL" id="KJY67447.1"/>
    </source>
</evidence>
<dbReference type="InterPro" id="IPR050696">
    <property type="entry name" value="FtsA/MreB"/>
</dbReference>
<dbReference type="InterPro" id="IPR005883">
    <property type="entry name" value="PilM"/>
</dbReference>
<name>A0A837FY69_9VIBR</name>